<evidence type="ECO:0000256" key="5">
    <source>
        <dbReference type="ARBA" id="ARBA00022691"/>
    </source>
</evidence>
<dbReference type="InterPro" id="IPR023543">
    <property type="entry name" value="rRNA_ssu_MeTfrase_C"/>
</dbReference>
<dbReference type="SUPFAM" id="SSF53335">
    <property type="entry name" value="S-adenosyl-L-methionine-dependent methyltransferases"/>
    <property type="match status" value="1"/>
</dbReference>
<sequence length="341" mass="37832">MDPRSEVVLRQHQYFSGTVLLINPPADGLCHELNQHAQASVWTWNFADHQYFEQQSIVSSFGVHFPSVTPDQVIIFVPKSKELLRYILHVVVSHLTQGQSIFLVGEKKGGVERAAKQLLDYGKTIKLDSARHCQLWQTKIDKTEQLRPLEQWVQQYTVEVAQNSLTVCALPGVFSQRQLDVGTAVLLPYLEQIKSGKLADFGCGAGVLSASLAQLNPQNKIYAMDVDAFALCSTEMTFRLNGLNPDQLQLCAVTGIHDAPSDLDAIVSNPPFHQGIHTDYAASEGLCTTAKKHLKANGELWIVANRFLNYPVLIEQAFGQCQIKADQQGFKVLYAKATLGK</sequence>
<evidence type="ECO:0000256" key="6">
    <source>
        <dbReference type="HAMAP-Rule" id="MF_01862"/>
    </source>
</evidence>
<feature type="domain" description="Methyltransferase small N-terminal" evidence="8">
    <location>
        <begin position="5"/>
        <end position="156"/>
    </location>
</feature>
<dbReference type="CDD" id="cd02440">
    <property type="entry name" value="AdoMet_MTases"/>
    <property type="match status" value="1"/>
</dbReference>
<dbReference type="InterPro" id="IPR046977">
    <property type="entry name" value="RsmC/RlmG"/>
</dbReference>
<dbReference type="InterPro" id="IPR002052">
    <property type="entry name" value="DNA_methylase_N6_adenine_CS"/>
</dbReference>
<keyword evidence="3 6" id="KW-0489">Methyltransferase</keyword>
<evidence type="ECO:0000256" key="2">
    <source>
        <dbReference type="ARBA" id="ARBA00022552"/>
    </source>
</evidence>
<dbReference type="InterPro" id="IPR007848">
    <property type="entry name" value="Small_mtfrase_dom"/>
</dbReference>
<dbReference type="GO" id="GO:0005737">
    <property type="term" value="C:cytoplasm"/>
    <property type="evidence" value="ECO:0007669"/>
    <property type="project" value="UniProtKB-SubCell"/>
</dbReference>
<dbReference type="PANTHER" id="PTHR47816:SF4">
    <property type="entry name" value="RIBOSOMAL RNA SMALL SUBUNIT METHYLTRANSFERASE C"/>
    <property type="match status" value="1"/>
</dbReference>
<feature type="domain" description="Methyltransferase small" evidence="7">
    <location>
        <begin position="165"/>
        <end position="333"/>
    </location>
</feature>
<dbReference type="PANTHER" id="PTHR47816">
    <property type="entry name" value="RIBOSOMAL RNA SMALL SUBUNIT METHYLTRANSFERASE C"/>
    <property type="match status" value="1"/>
</dbReference>
<evidence type="ECO:0000313" key="10">
    <source>
        <dbReference type="Proteomes" id="UP000185674"/>
    </source>
</evidence>
<keyword evidence="2 6" id="KW-0698">rRNA processing</keyword>
<proteinExistence type="inferred from homology"/>
<accession>A0A1P8EJG4</accession>
<comment type="subcellular location">
    <subcellularLocation>
        <location evidence="6">Cytoplasm</location>
    </subcellularLocation>
</comment>
<comment type="function">
    <text evidence="6">Specifically methylates the guanine in position 1207 of 16S rRNA in the 30S particle.</text>
</comment>
<organism evidence="9 10">
    <name type="scientific">Acinetobacter soli</name>
    <dbReference type="NCBI Taxonomy" id="487316"/>
    <lineage>
        <taxon>Bacteria</taxon>
        <taxon>Pseudomonadati</taxon>
        <taxon>Pseudomonadota</taxon>
        <taxon>Gammaproteobacteria</taxon>
        <taxon>Moraxellales</taxon>
        <taxon>Moraxellaceae</taxon>
        <taxon>Acinetobacter</taxon>
    </lineage>
</organism>
<comment type="catalytic activity">
    <reaction evidence="6">
        <text>guanosine(1207) in 16S rRNA + S-adenosyl-L-methionine = N(2)-methylguanosine(1207) in 16S rRNA + S-adenosyl-L-homocysteine + H(+)</text>
        <dbReference type="Rhea" id="RHEA:42736"/>
        <dbReference type="Rhea" id="RHEA-COMP:10213"/>
        <dbReference type="Rhea" id="RHEA-COMP:10214"/>
        <dbReference type="ChEBI" id="CHEBI:15378"/>
        <dbReference type="ChEBI" id="CHEBI:57856"/>
        <dbReference type="ChEBI" id="CHEBI:59789"/>
        <dbReference type="ChEBI" id="CHEBI:74269"/>
        <dbReference type="ChEBI" id="CHEBI:74481"/>
        <dbReference type="EC" id="2.1.1.172"/>
    </reaction>
</comment>
<keyword evidence="5 6" id="KW-0949">S-adenosyl-L-methionine</keyword>
<reference evidence="9 10" key="1">
    <citation type="submission" date="2016-08" db="EMBL/GenBank/DDBJ databases">
        <title>Complete genome sequence of Acinetobacter baylyi strain GFJ2.</title>
        <authorList>
            <person name="Tabata M."/>
            <person name="Kuboki S."/>
            <person name="Gibu N."/>
            <person name="Kinouchi Y."/>
            <person name="Vangnai A."/>
            <person name="Kasai D."/>
            <person name="Fukuda M."/>
        </authorList>
    </citation>
    <scope>NUCLEOTIDE SEQUENCE [LARGE SCALE GENOMIC DNA]</scope>
    <source>
        <strain evidence="9 10">GFJ2</strain>
    </source>
</reference>
<dbReference type="KEGG" id="asol:BEN76_10060"/>
<comment type="similarity">
    <text evidence="6">Belongs to the methyltransferase superfamily. RsmC family.</text>
</comment>
<dbReference type="InterPro" id="IPR029063">
    <property type="entry name" value="SAM-dependent_MTases_sf"/>
</dbReference>
<evidence type="ECO:0000259" key="8">
    <source>
        <dbReference type="Pfam" id="PF08468"/>
    </source>
</evidence>
<keyword evidence="4 6" id="KW-0808">Transferase</keyword>
<evidence type="ECO:0000256" key="3">
    <source>
        <dbReference type="ARBA" id="ARBA00022603"/>
    </source>
</evidence>
<evidence type="ECO:0000313" key="9">
    <source>
        <dbReference type="EMBL" id="APV36343.1"/>
    </source>
</evidence>
<gene>
    <name evidence="6" type="primary">rsmC</name>
    <name evidence="9" type="ORF">BEN76_10060</name>
</gene>
<dbReference type="EC" id="2.1.1.172" evidence="6"/>
<dbReference type="HAMAP" id="MF_01862">
    <property type="entry name" value="16SrRNA_methyltr_C"/>
    <property type="match status" value="1"/>
</dbReference>
<dbReference type="AlphaFoldDB" id="A0A1P8EJG4"/>
<evidence type="ECO:0000259" key="7">
    <source>
        <dbReference type="Pfam" id="PF05175"/>
    </source>
</evidence>
<dbReference type="PROSITE" id="PS00092">
    <property type="entry name" value="N6_MTASE"/>
    <property type="match status" value="1"/>
</dbReference>
<dbReference type="Gene3D" id="3.40.50.150">
    <property type="entry name" value="Vaccinia Virus protein VP39"/>
    <property type="match status" value="2"/>
</dbReference>
<dbReference type="InterPro" id="IPR013675">
    <property type="entry name" value="Mtase_sm_N"/>
</dbReference>
<dbReference type="Pfam" id="PF05175">
    <property type="entry name" value="MTS"/>
    <property type="match status" value="1"/>
</dbReference>
<dbReference type="Pfam" id="PF08468">
    <property type="entry name" value="MTS_N"/>
    <property type="match status" value="1"/>
</dbReference>
<protein>
    <recommendedName>
        <fullName evidence="6">Ribosomal RNA small subunit methyltransferase C</fullName>
        <ecNumber evidence="6">2.1.1.172</ecNumber>
    </recommendedName>
    <alternativeName>
        <fullName evidence="6">16S rRNA m2G1207 methyltransferase</fullName>
    </alternativeName>
    <alternativeName>
        <fullName evidence="6">rRNA (guanine-N(2)-)-methyltransferase RsmC</fullName>
    </alternativeName>
</protein>
<dbReference type="EMBL" id="CP016896">
    <property type="protein sequence ID" value="APV36343.1"/>
    <property type="molecule type" value="Genomic_DNA"/>
</dbReference>
<dbReference type="eggNOG" id="COG2813">
    <property type="taxonomic scope" value="Bacteria"/>
</dbReference>
<dbReference type="STRING" id="487316.BEN76_10060"/>
<evidence type="ECO:0000256" key="1">
    <source>
        <dbReference type="ARBA" id="ARBA00022490"/>
    </source>
</evidence>
<keyword evidence="1 6" id="KW-0963">Cytoplasm</keyword>
<evidence type="ECO:0000256" key="4">
    <source>
        <dbReference type="ARBA" id="ARBA00022679"/>
    </source>
</evidence>
<dbReference type="Proteomes" id="UP000185674">
    <property type="component" value="Chromosome"/>
</dbReference>
<dbReference type="RefSeq" id="WP_076032991.1">
    <property type="nucleotide sequence ID" value="NZ_BKXY01000034.1"/>
</dbReference>
<name>A0A1P8EJG4_9GAMM</name>
<comment type="subunit">
    <text evidence="6">Monomer.</text>
</comment>
<dbReference type="GO" id="GO:0052914">
    <property type="term" value="F:16S rRNA (guanine(1207)-N(2))-methyltransferase activity"/>
    <property type="evidence" value="ECO:0007669"/>
    <property type="project" value="UniProtKB-EC"/>
</dbReference>
<dbReference type="GO" id="GO:0003676">
    <property type="term" value="F:nucleic acid binding"/>
    <property type="evidence" value="ECO:0007669"/>
    <property type="project" value="InterPro"/>
</dbReference>